<dbReference type="InterPro" id="IPR016024">
    <property type="entry name" value="ARM-type_fold"/>
</dbReference>
<sequence length="428" mass="45410">MTLADAARACVPTPADASSDDFASAAFDRLRALRDGARDLEPARASAIRRMPTNREASGSARLVEEISSDDVAPTSESESALALLACAAHGALGDGDVPRWSNARLSALAAETYDDGFKARGPDAVIDSFLEAYGRADAPAAPAASFGANAESDVRAAEIAARQLSWCLERDELYLGSPSRTREVVAVAMPRVLRALDYPSEGVRTSGAMSARALSRRATGFDWRAGPGAVLLDACRSALIGASAEVWPHALDVACALTGVVARDAGIEEYRKTFSRAIDCARLRGTETAYAAPLLASFPNLIRDAKACVAVHLDRLLPLLCAYMQSHKDDVAVGAASLVALVVENAWPRARAHCESMWPHVKRAYAEADGRSAVSCDKLRAELERVVELVQLAAGGEFTRVWKSDEDVPAHAVGLVRFLAALPATRA</sequence>
<accession>A0A7R9XSX9</accession>
<dbReference type="SUPFAM" id="SSF48371">
    <property type="entry name" value="ARM repeat"/>
    <property type="match status" value="1"/>
</dbReference>
<evidence type="ECO:0000313" key="1">
    <source>
        <dbReference type="EMBL" id="CAD8225283.1"/>
    </source>
</evidence>
<protein>
    <submittedName>
        <fullName evidence="1">Uncharacterized protein</fullName>
    </submittedName>
</protein>
<gene>
    <name evidence="1" type="ORF">OLUC0939_LOCUS6023</name>
</gene>
<dbReference type="EMBL" id="HBDX01007029">
    <property type="protein sequence ID" value="CAD8225283.1"/>
    <property type="molecule type" value="Transcribed_RNA"/>
</dbReference>
<organism evidence="1">
    <name type="scientific">Ostreococcus sp. 'lucimarinus'</name>
    <dbReference type="NCBI Taxonomy" id="242159"/>
    <lineage>
        <taxon>Eukaryota</taxon>
        <taxon>Viridiplantae</taxon>
        <taxon>Chlorophyta</taxon>
        <taxon>Mamiellophyceae</taxon>
        <taxon>Mamiellales</taxon>
        <taxon>Bathycoccaceae</taxon>
        <taxon>Ostreococcus</taxon>
    </lineage>
</organism>
<dbReference type="PANTHER" id="PTHR14873">
    <property type="entry name" value="OS06G0694100 PROTEIN"/>
    <property type="match status" value="1"/>
</dbReference>
<dbReference type="PANTHER" id="PTHR14873:SF1">
    <property type="entry name" value="OS06G0694100 PROTEIN"/>
    <property type="match status" value="1"/>
</dbReference>
<proteinExistence type="predicted"/>
<reference evidence="1" key="1">
    <citation type="submission" date="2021-01" db="EMBL/GenBank/DDBJ databases">
        <authorList>
            <person name="Corre E."/>
            <person name="Pelletier E."/>
            <person name="Niang G."/>
            <person name="Scheremetjew M."/>
            <person name="Finn R."/>
            <person name="Kale V."/>
            <person name="Holt S."/>
            <person name="Cochrane G."/>
            <person name="Meng A."/>
            <person name="Brown T."/>
            <person name="Cohen L."/>
        </authorList>
    </citation>
    <scope>NUCLEOTIDE SEQUENCE</scope>
    <source>
        <strain evidence="1">Clade-A-BCC118000</strain>
    </source>
</reference>
<dbReference type="AlphaFoldDB" id="A0A7R9XSX9"/>
<name>A0A7R9XSX9_9CHLO</name>